<evidence type="ECO:0000256" key="2">
    <source>
        <dbReference type="SAM" id="Phobius"/>
    </source>
</evidence>
<dbReference type="GeneID" id="85013018"/>
<dbReference type="KEGG" id="poc:NCTC13071_02259"/>
<feature type="transmembrane region" description="Helical" evidence="2">
    <location>
        <begin position="53"/>
        <end position="72"/>
    </location>
</feature>
<dbReference type="InterPro" id="IPR011250">
    <property type="entry name" value="OMP/PagP_B-barrel"/>
</dbReference>
<dbReference type="SUPFAM" id="SSF56925">
    <property type="entry name" value="OMPA-like"/>
    <property type="match status" value="1"/>
</dbReference>
<evidence type="ECO:0000259" key="3">
    <source>
        <dbReference type="Pfam" id="PF13568"/>
    </source>
</evidence>
<organism evidence="4 5">
    <name type="scientific">Segatella oris</name>
    <dbReference type="NCBI Taxonomy" id="28135"/>
    <lineage>
        <taxon>Bacteria</taxon>
        <taxon>Pseudomonadati</taxon>
        <taxon>Bacteroidota</taxon>
        <taxon>Bacteroidia</taxon>
        <taxon>Bacteroidales</taxon>
        <taxon>Prevotellaceae</taxon>
        <taxon>Segatella</taxon>
    </lineage>
</organism>
<dbReference type="EMBL" id="LR134384">
    <property type="protein sequence ID" value="VEH16236.1"/>
    <property type="molecule type" value="Genomic_DNA"/>
</dbReference>
<evidence type="ECO:0000256" key="1">
    <source>
        <dbReference type="SAM" id="MobiDB-lite"/>
    </source>
</evidence>
<dbReference type="Gene3D" id="2.40.160.20">
    <property type="match status" value="1"/>
</dbReference>
<keyword evidence="2" id="KW-0812">Transmembrane</keyword>
<keyword evidence="2" id="KW-0472">Membrane</keyword>
<reference evidence="4 5" key="1">
    <citation type="submission" date="2018-12" db="EMBL/GenBank/DDBJ databases">
        <authorList>
            <consortium name="Pathogen Informatics"/>
        </authorList>
    </citation>
    <scope>NUCLEOTIDE SEQUENCE [LARGE SCALE GENOMIC DNA]</scope>
    <source>
        <strain evidence="4 5">NCTC13071</strain>
    </source>
</reference>
<dbReference type="Proteomes" id="UP000274578">
    <property type="component" value="Chromosome 1"/>
</dbReference>
<dbReference type="RefSeq" id="WP_018919597.1">
    <property type="nucleotide sequence ID" value="NZ_LR134384.1"/>
</dbReference>
<gene>
    <name evidence="4" type="ORF">NCTC13071_02259</name>
</gene>
<sequence length="406" mass="45271">MENWINDIRKRFERHQQEPPKGLLGDIKAEMLRRGLASTTSSAPRPTATLRKWWIAAACIGGLIAGTAVWWLRNSAPEMTAVIAHQQANHVGKQVAYKNKTVEKQRQIVQQKLASWAVGLSGTRQSDRQKQEVTVASATVQTPTQVQPSATNTDTTETKPRKRPIISSQQNDKVIAALEGNLVPFAPQRLSLDVYMGGKGLSNGVSNNGFHSVSFRQAMLNEDEKGKQIYSAPGYLPQQYHHRLPVKIGLSVGYQISRNWTIHTGLTYSYLSASISNANLSDGKDGLQRLHYVGIPLAASYRLWQYKRLHVYATAGGEVEKLVSGQLREPQTTMQETPKSETLRIKESRLQWSVNGAVGLQYQLTNRIGLYAEPGVSHYFNNGSDVENSYKHRPTGFQLQLGIRIK</sequence>
<evidence type="ECO:0000313" key="4">
    <source>
        <dbReference type="EMBL" id="VEH16236.1"/>
    </source>
</evidence>
<protein>
    <recommendedName>
        <fullName evidence="3">Outer membrane protein beta-barrel domain-containing protein</fullName>
    </recommendedName>
</protein>
<dbReference type="InterPro" id="IPR025665">
    <property type="entry name" value="Beta-barrel_OMP_2"/>
</dbReference>
<feature type="domain" description="Outer membrane protein beta-barrel" evidence="3">
    <location>
        <begin position="218"/>
        <end position="372"/>
    </location>
</feature>
<feature type="region of interest" description="Disordered" evidence="1">
    <location>
        <begin position="141"/>
        <end position="170"/>
    </location>
</feature>
<dbReference type="AlphaFoldDB" id="A0A3S4TYM6"/>
<keyword evidence="2" id="KW-1133">Transmembrane helix</keyword>
<feature type="compositionally biased region" description="Polar residues" evidence="1">
    <location>
        <begin position="141"/>
        <end position="155"/>
    </location>
</feature>
<name>A0A3S4TYM6_9BACT</name>
<evidence type="ECO:0000313" key="5">
    <source>
        <dbReference type="Proteomes" id="UP000274578"/>
    </source>
</evidence>
<proteinExistence type="predicted"/>
<accession>A0A3S4TYM6</accession>
<dbReference type="Pfam" id="PF13568">
    <property type="entry name" value="OMP_b-brl_2"/>
    <property type="match status" value="1"/>
</dbReference>